<gene>
    <name evidence="2" type="ORF">B2A_14690</name>
</gene>
<evidence type="ECO:0000313" key="2">
    <source>
        <dbReference type="EMBL" id="EQD28967.1"/>
    </source>
</evidence>
<sequence length="383" mass="41143">MRIAIVTETYPPEINGVALTVQALAEGLAARGHGVEVLRPRQPGEIPATARATSVLLPGMALPRYPGLRLGLPAAGKLRARWRHARPDAVYVATEGPLGDSAVRAARALDIAVATGFHTRFDHYMAHYVSAALEPLARAWLRHFHRRAQAVLVPTRALQAELQTLGLDNVRLLRRTVDTRLFNPARRDAALRAQWGVDAHTPVAIYVGRLAPEKNLALAVRAFQAFAARNPKARYVWVGEGPQRAALAAAHPEFIFSGVQRGEVLASHYASADAFLFPSLSETFGNVVLEAMASGLAILAYDHAAAHEHVRDGVNGLCVAAGAQEAFVEAAFRLGHDASLRAQLGAAARSSIETLSPESIMTDFETLLATLAHEVRHGQPATA</sequence>
<dbReference type="InterPro" id="IPR050194">
    <property type="entry name" value="Glycosyltransferase_grp1"/>
</dbReference>
<name>T0YAZ0_9ZZZZ</name>
<protein>
    <submittedName>
        <fullName evidence="2">Glycosyl transferase, group 1 family protein</fullName>
    </submittedName>
</protein>
<dbReference type="Pfam" id="PF13692">
    <property type="entry name" value="Glyco_trans_1_4"/>
    <property type="match status" value="1"/>
</dbReference>
<dbReference type="AlphaFoldDB" id="T0YAZ0"/>
<dbReference type="CDD" id="cd03814">
    <property type="entry name" value="GT4-like"/>
    <property type="match status" value="1"/>
</dbReference>
<proteinExistence type="predicted"/>
<dbReference type="Gene3D" id="3.40.50.2000">
    <property type="entry name" value="Glycogen Phosphorylase B"/>
    <property type="match status" value="2"/>
</dbReference>
<dbReference type="PANTHER" id="PTHR45947:SF3">
    <property type="entry name" value="SULFOQUINOVOSYL TRANSFERASE SQD2"/>
    <property type="match status" value="1"/>
</dbReference>
<dbReference type="InterPro" id="IPR028098">
    <property type="entry name" value="Glyco_trans_4-like_N"/>
</dbReference>
<organism evidence="2">
    <name type="scientific">mine drainage metagenome</name>
    <dbReference type="NCBI Taxonomy" id="410659"/>
    <lineage>
        <taxon>unclassified sequences</taxon>
        <taxon>metagenomes</taxon>
        <taxon>ecological metagenomes</taxon>
    </lineage>
</organism>
<keyword evidence="2" id="KW-0808">Transferase</keyword>
<dbReference type="Pfam" id="PF13439">
    <property type="entry name" value="Glyco_transf_4"/>
    <property type="match status" value="1"/>
</dbReference>
<dbReference type="PANTHER" id="PTHR45947">
    <property type="entry name" value="SULFOQUINOVOSYL TRANSFERASE SQD2"/>
    <property type="match status" value="1"/>
</dbReference>
<accession>T0YAZ0</accession>
<feature type="domain" description="Glycosyltransferase subfamily 4-like N-terminal" evidence="1">
    <location>
        <begin position="14"/>
        <end position="179"/>
    </location>
</feature>
<dbReference type="GO" id="GO:0016757">
    <property type="term" value="F:glycosyltransferase activity"/>
    <property type="evidence" value="ECO:0007669"/>
    <property type="project" value="InterPro"/>
</dbReference>
<dbReference type="SUPFAM" id="SSF53756">
    <property type="entry name" value="UDP-Glycosyltransferase/glycogen phosphorylase"/>
    <property type="match status" value="1"/>
</dbReference>
<comment type="caution">
    <text evidence="2">The sequence shown here is derived from an EMBL/GenBank/DDBJ whole genome shotgun (WGS) entry which is preliminary data.</text>
</comment>
<evidence type="ECO:0000259" key="1">
    <source>
        <dbReference type="Pfam" id="PF13439"/>
    </source>
</evidence>
<dbReference type="EMBL" id="AUZZ01010675">
    <property type="protein sequence ID" value="EQD28967.1"/>
    <property type="molecule type" value="Genomic_DNA"/>
</dbReference>
<reference evidence="2" key="2">
    <citation type="journal article" date="2014" name="ISME J.">
        <title>Microbial stratification in low pH oxic and suboxic macroscopic growths along an acid mine drainage.</title>
        <authorList>
            <person name="Mendez-Garcia C."/>
            <person name="Mesa V."/>
            <person name="Sprenger R.R."/>
            <person name="Richter M."/>
            <person name="Diez M.S."/>
            <person name="Solano J."/>
            <person name="Bargiela R."/>
            <person name="Golyshina O.V."/>
            <person name="Manteca A."/>
            <person name="Ramos J.L."/>
            <person name="Gallego J.R."/>
            <person name="Llorente I."/>
            <person name="Martins Dos Santos V.A."/>
            <person name="Jensen O.N."/>
            <person name="Pelaez A.I."/>
            <person name="Sanchez J."/>
            <person name="Ferrer M."/>
        </authorList>
    </citation>
    <scope>NUCLEOTIDE SEQUENCE</scope>
</reference>
<reference evidence="2" key="1">
    <citation type="submission" date="2013-08" db="EMBL/GenBank/DDBJ databases">
        <authorList>
            <person name="Mendez C."/>
            <person name="Richter M."/>
            <person name="Ferrer M."/>
            <person name="Sanchez J."/>
        </authorList>
    </citation>
    <scope>NUCLEOTIDE SEQUENCE</scope>
</reference>